<dbReference type="Proteomes" id="UP000628079">
    <property type="component" value="Unassembled WGS sequence"/>
</dbReference>
<dbReference type="InterPro" id="IPR036388">
    <property type="entry name" value="WH-like_DNA-bd_sf"/>
</dbReference>
<dbReference type="PANTHER" id="PTHR30154">
    <property type="entry name" value="LEUCINE-RESPONSIVE REGULATORY PROTEIN"/>
    <property type="match status" value="1"/>
</dbReference>
<reference evidence="5" key="2">
    <citation type="submission" date="2020-09" db="EMBL/GenBank/DDBJ databases">
        <authorList>
            <person name="Sun Q."/>
            <person name="Zhou Y."/>
        </authorList>
    </citation>
    <scope>NUCLEOTIDE SEQUENCE</scope>
    <source>
        <strain evidence="5">CGMCC 1.10749</strain>
    </source>
</reference>
<dbReference type="GO" id="GO:0043200">
    <property type="term" value="P:response to amino acid"/>
    <property type="evidence" value="ECO:0007669"/>
    <property type="project" value="TreeGrafter"/>
</dbReference>
<evidence type="ECO:0000313" key="6">
    <source>
        <dbReference type="Proteomes" id="UP000628079"/>
    </source>
</evidence>
<dbReference type="Gene3D" id="1.10.10.10">
    <property type="entry name" value="Winged helix-like DNA-binding domain superfamily/Winged helix DNA-binding domain"/>
    <property type="match status" value="1"/>
</dbReference>
<dbReference type="InterPro" id="IPR036390">
    <property type="entry name" value="WH_DNA-bd_sf"/>
</dbReference>
<dbReference type="SUPFAM" id="SSF46785">
    <property type="entry name" value="Winged helix' DNA-binding domain"/>
    <property type="match status" value="1"/>
</dbReference>
<dbReference type="InterPro" id="IPR011008">
    <property type="entry name" value="Dimeric_a/b-barrel"/>
</dbReference>
<dbReference type="SUPFAM" id="SSF54909">
    <property type="entry name" value="Dimeric alpha+beta barrel"/>
    <property type="match status" value="1"/>
</dbReference>
<accession>A0A8H9FRP2</accession>
<dbReference type="GO" id="GO:0043565">
    <property type="term" value="F:sequence-specific DNA binding"/>
    <property type="evidence" value="ECO:0007669"/>
    <property type="project" value="InterPro"/>
</dbReference>
<evidence type="ECO:0000256" key="1">
    <source>
        <dbReference type="ARBA" id="ARBA00023015"/>
    </source>
</evidence>
<dbReference type="InterPro" id="IPR000485">
    <property type="entry name" value="AsnC-type_HTH_dom"/>
</dbReference>
<dbReference type="Pfam" id="PF01037">
    <property type="entry name" value="AsnC_trans_reg"/>
    <property type="match status" value="1"/>
</dbReference>
<dbReference type="SMART" id="SM00344">
    <property type="entry name" value="HTH_ASNC"/>
    <property type="match status" value="1"/>
</dbReference>
<evidence type="ECO:0000256" key="3">
    <source>
        <dbReference type="ARBA" id="ARBA00023163"/>
    </source>
</evidence>
<dbReference type="Pfam" id="PF13404">
    <property type="entry name" value="HTH_AsnC-type"/>
    <property type="match status" value="1"/>
</dbReference>
<dbReference type="InterPro" id="IPR019887">
    <property type="entry name" value="Tscrpt_reg_AsnC/Lrp_C"/>
</dbReference>
<dbReference type="EMBL" id="BMEA01000001">
    <property type="protein sequence ID" value="GGB71147.1"/>
    <property type="molecule type" value="Genomic_DNA"/>
</dbReference>
<name>A0A8H9FRP2_9MICO</name>
<gene>
    <name evidence="5" type="ORF">GCM10011314_08130</name>
</gene>
<keyword evidence="3" id="KW-0804">Transcription</keyword>
<proteinExistence type="predicted"/>
<dbReference type="AlphaFoldDB" id="A0A8H9FRP2"/>
<keyword evidence="1" id="KW-0805">Transcription regulation</keyword>
<dbReference type="PANTHER" id="PTHR30154:SF34">
    <property type="entry name" value="TRANSCRIPTIONAL REGULATOR AZLB"/>
    <property type="match status" value="1"/>
</dbReference>
<dbReference type="InterPro" id="IPR019888">
    <property type="entry name" value="Tscrpt_reg_AsnC-like"/>
</dbReference>
<organism evidence="5 6">
    <name type="scientific">Knoellia flava</name>
    <dbReference type="NCBI Taxonomy" id="913969"/>
    <lineage>
        <taxon>Bacteria</taxon>
        <taxon>Bacillati</taxon>
        <taxon>Actinomycetota</taxon>
        <taxon>Actinomycetes</taxon>
        <taxon>Micrococcales</taxon>
        <taxon>Intrasporangiaceae</taxon>
        <taxon>Knoellia</taxon>
    </lineage>
</organism>
<keyword evidence="2" id="KW-0238">DNA-binding</keyword>
<evidence type="ECO:0000256" key="2">
    <source>
        <dbReference type="ARBA" id="ARBA00023125"/>
    </source>
</evidence>
<evidence type="ECO:0000313" key="5">
    <source>
        <dbReference type="EMBL" id="GGB71147.1"/>
    </source>
</evidence>
<reference evidence="5" key="1">
    <citation type="journal article" date="2014" name="Int. J. Syst. Evol. Microbiol.">
        <title>Complete genome sequence of Corynebacterium casei LMG S-19264T (=DSM 44701T), isolated from a smear-ripened cheese.</title>
        <authorList>
            <consortium name="US DOE Joint Genome Institute (JGI-PGF)"/>
            <person name="Walter F."/>
            <person name="Albersmeier A."/>
            <person name="Kalinowski J."/>
            <person name="Ruckert C."/>
        </authorList>
    </citation>
    <scope>NUCLEOTIDE SEQUENCE</scope>
    <source>
        <strain evidence="5">CGMCC 1.10749</strain>
    </source>
</reference>
<dbReference type="Gene3D" id="3.30.70.920">
    <property type="match status" value="1"/>
</dbReference>
<feature type="domain" description="HTH asnC-type" evidence="4">
    <location>
        <begin position="32"/>
        <end position="70"/>
    </location>
</feature>
<protein>
    <submittedName>
        <fullName evidence="5">AsnC family transcriptional regulator</fullName>
    </submittedName>
</protein>
<dbReference type="PROSITE" id="PS50956">
    <property type="entry name" value="HTH_ASNC_2"/>
    <property type="match status" value="1"/>
</dbReference>
<sequence>MPMIRPDGIDALDARLIDLFTENPSVGVLGASRRLGVARGTVQARLDRLQARGVIASMGPQIDPAALGYPVTAFCTLEIRQRQGHAPVVAHLAAIPEVLEIHSTTGAGDLIVRIVARDNADLGRVIDEIIDDVHVLRANTSMCLVTHLDHRTGPLVMAAADRNTG</sequence>
<evidence type="ECO:0000259" key="4">
    <source>
        <dbReference type="PROSITE" id="PS50956"/>
    </source>
</evidence>
<dbReference type="GO" id="GO:0005829">
    <property type="term" value="C:cytosol"/>
    <property type="evidence" value="ECO:0007669"/>
    <property type="project" value="TreeGrafter"/>
</dbReference>
<comment type="caution">
    <text evidence="5">The sequence shown here is derived from an EMBL/GenBank/DDBJ whole genome shotgun (WGS) entry which is preliminary data.</text>
</comment>